<accession>A0AAW1VGF9</accession>
<gene>
    <name evidence="1" type="ORF">WA026_018346</name>
</gene>
<evidence type="ECO:0000313" key="1">
    <source>
        <dbReference type="EMBL" id="KAK9892147.1"/>
    </source>
</evidence>
<comment type="caution">
    <text evidence="1">The sequence shown here is derived from an EMBL/GenBank/DDBJ whole genome shotgun (WGS) entry which is preliminary data.</text>
</comment>
<sequence>MEYSNRRDWILASCNMERKLQIGPGICKSFENINACANLPIGLCAPELENWCRNGKEAKKCYKAFTTEYFRNADKKVRVSRIYNEKYQIRGATVAYSRQDPKRAQCW</sequence>
<protein>
    <submittedName>
        <fullName evidence="1">Uncharacterized protein</fullName>
    </submittedName>
</protein>
<dbReference type="EMBL" id="JARQZJ010000132">
    <property type="protein sequence ID" value="KAK9892147.1"/>
    <property type="molecule type" value="Genomic_DNA"/>
</dbReference>
<dbReference type="AlphaFoldDB" id="A0AAW1VGF9"/>
<dbReference type="Proteomes" id="UP001431783">
    <property type="component" value="Unassembled WGS sequence"/>
</dbReference>
<reference evidence="1 2" key="1">
    <citation type="submission" date="2023-03" db="EMBL/GenBank/DDBJ databases">
        <title>Genome insight into feeding habits of ladybird beetles.</title>
        <authorList>
            <person name="Li H.-S."/>
            <person name="Huang Y.-H."/>
            <person name="Pang H."/>
        </authorList>
    </citation>
    <scope>NUCLEOTIDE SEQUENCE [LARGE SCALE GENOMIC DNA]</scope>
    <source>
        <strain evidence="1">SYSU_2023b</strain>
        <tissue evidence="1">Whole body</tissue>
    </source>
</reference>
<name>A0AAW1VGF9_9CUCU</name>
<evidence type="ECO:0000313" key="2">
    <source>
        <dbReference type="Proteomes" id="UP001431783"/>
    </source>
</evidence>
<proteinExistence type="predicted"/>
<keyword evidence="2" id="KW-1185">Reference proteome</keyword>
<organism evidence="1 2">
    <name type="scientific">Henosepilachna vigintioctopunctata</name>
    <dbReference type="NCBI Taxonomy" id="420089"/>
    <lineage>
        <taxon>Eukaryota</taxon>
        <taxon>Metazoa</taxon>
        <taxon>Ecdysozoa</taxon>
        <taxon>Arthropoda</taxon>
        <taxon>Hexapoda</taxon>
        <taxon>Insecta</taxon>
        <taxon>Pterygota</taxon>
        <taxon>Neoptera</taxon>
        <taxon>Endopterygota</taxon>
        <taxon>Coleoptera</taxon>
        <taxon>Polyphaga</taxon>
        <taxon>Cucujiformia</taxon>
        <taxon>Coccinelloidea</taxon>
        <taxon>Coccinellidae</taxon>
        <taxon>Epilachninae</taxon>
        <taxon>Epilachnini</taxon>
        <taxon>Henosepilachna</taxon>
    </lineage>
</organism>